<dbReference type="InterPro" id="IPR020472">
    <property type="entry name" value="WD40_PAC1"/>
</dbReference>
<dbReference type="Pfam" id="PF24883">
    <property type="entry name" value="NPHP3_N"/>
    <property type="match status" value="1"/>
</dbReference>
<dbReference type="InterPro" id="IPR001680">
    <property type="entry name" value="WD40_rpt"/>
</dbReference>
<dbReference type="InterPro" id="IPR027417">
    <property type="entry name" value="P-loop_NTPase"/>
</dbReference>
<feature type="repeat" description="WD" evidence="3">
    <location>
        <begin position="1292"/>
        <end position="1333"/>
    </location>
</feature>
<feature type="repeat" description="WD" evidence="3">
    <location>
        <begin position="1040"/>
        <end position="1081"/>
    </location>
</feature>
<dbReference type="FunFam" id="2.130.10.10:FF:000228">
    <property type="entry name" value="COMPASS-like H3K4 histone methylase component WDR5A"/>
    <property type="match status" value="2"/>
</dbReference>
<dbReference type="PROSITE" id="PS50837">
    <property type="entry name" value="NACHT"/>
    <property type="match status" value="1"/>
</dbReference>
<comment type="caution">
    <text evidence="6">The sequence shown here is derived from an EMBL/GenBank/DDBJ whole genome shotgun (WGS) entry which is preliminary data.</text>
</comment>
<keyword evidence="2" id="KW-0677">Repeat</keyword>
<reference evidence="6 7" key="2">
    <citation type="submission" date="2020-04" db="EMBL/GenBank/DDBJ databases">
        <title>Genome sequencing and assembly of multiple isolates from the Colletotrichum gloeosporioides species complex.</title>
        <authorList>
            <person name="Gan P."/>
            <person name="Shirasu K."/>
        </authorList>
    </citation>
    <scope>NUCLEOTIDE SEQUENCE [LARGE SCALE GENOMIC DNA]</scope>
    <source>
        <strain evidence="6 7">Nara gc5</strain>
    </source>
</reference>
<dbReference type="Pfam" id="PF25173">
    <property type="entry name" value="Beta-prop_WDR3_1st"/>
    <property type="match status" value="2"/>
</dbReference>
<dbReference type="CDD" id="cd00200">
    <property type="entry name" value="WD40"/>
    <property type="match status" value="2"/>
</dbReference>
<dbReference type="InterPro" id="IPR036322">
    <property type="entry name" value="WD40_repeat_dom_sf"/>
</dbReference>
<dbReference type="EMBL" id="ANPB02000003">
    <property type="protein sequence ID" value="KAF4486034.1"/>
    <property type="molecule type" value="Genomic_DNA"/>
</dbReference>
<protein>
    <submittedName>
        <fullName evidence="6">Vegetative incompatibility protein HET-E-1</fullName>
    </submittedName>
</protein>
<feature type="repeat" description="WD" evidence="3">
    <location>
        <begin position="1250"/>
        <end position="1291"/>
    </location>
</feature>
<dbReference type="SUPFAM" id="SSF52540">
    <property type="entry name" value="P-loop containing nucleoside triphosphate hydrolases"/>
    <property type="match status" value="1"/>
</dbReference>
<dbReference type="Pfam" id="PF00400">
    <property type="entry name" value="WD40"/>
    <property type="match status" value="4"/>
</dbReference>
<dbReference type="Proteomes" id="UP000011096">
    <property type="component" value="Unassembled WGS sequence"/>
</dbReference>
<evidence type="ECO:0000256" key="3">
    <source>
        <dbReference type="PROSITE-ProRule" id="PRU00221"/>
    </source>
</evidence>
<feature type="repeat" description="WD" evidence="3">
    <location>
        <begin position="1166"/>
        <end position="1207"/>
    </location>
</feature>
<feature type="repeat" description="WD" evidence="3">
    <location>
        <begin position="1082"/>
        <end position="1123"/>
    </location>
</feature>
<feature type="region of interest" description="Disordered" evidence="4">
    <location>
        <begin position="1"/>
        <end position="44"/>
    </location>
</feature>
<dbReference type="Gene3D" id="3.40.50.300">
    <property type="entry name" value="P-loop containing nucleotide triphosphate hydrolases"/>
    <property type="match status" value="1"/>
</dbReference>
<evidence type="ECO:0000256" key="2">
    <source>
        <dbReference type="ARBA" id="ARBA00022737"/>
    </source>
</evidence>
<reference evidence="6 7" key="1">
    <citation type="submission" date="2012-08" db="EMBL/GenBank/DDBJ databases">
        <authorList>
            <person name="Gan P.H.P."/>
            <person name="Ikeda K."/>
            <person name="Irieda H."/>
            <person name="Narusaka M."/>
            <person name="O'Connell R.J."/>
            <person name="Narusaka Y."/>
            <person name="Takano Y."/>
            <person name="Kubo Y."/>
            <person name="Shirasu K."/>
        </authorList>
    </citation>
    <scope>NUCLEOTIDE SEQUENCE [LARGE SCALE GENOMIC DNA]</scope>
    <source>
        <strain evidence="6 7">Nara gc5</strain>
    </source>
</reference>
<dbReference type="PANTHER" id="PTHR19848">
    <property type="entry name" value="WD40 REPEAT PROTEIN"/>
    <property type="match status" value="1"/>
</dbReference>
<feature type="repeat" description="WD" evidence="3">
    <location>
        <begin position="998"/>
        <end position="1039"/>
    </location>
</feature>
<dbReference type="GeneID" id="90979819"/>
<name>A0A7J6J998_COLFN</name>
<accession>A0A7J6J998</accession>
<evidence type="ECO:0000313" key="7">
    <source>
        <dbReference type="Proteomes" id="UP000011096"/>
    </source>
</evidence>
<evidence type="ECO:0000256" key="4">
    <source>
        <dbReference type="SAM" id="MobiDB-lite"/>
    </source>
</evidence>
<feature type="repeat" description="WD" evidence="3">
    <location>
        <begin position="956"/>
        <end position="997"/>
    </location>
</feature>
<evidence type="ECO:0000259" key="5">
    <source>
        <dbReference type="PROSITE" id="PS50837"/>
    </source>
</evidence>
<dbReference type="RefSeq" id="XP_066008958.1">
    <property type="nucleotide sequence ID" value="XM_066151538.1"/>
</dbReference>
<sequence length="1463" mass="162425">MSPQWLKKFESSFRKSNSASPHISPPPTPISRSSSPLQTPISTANNLKERLWNQAYDNLKRSESKLVEAYENLLSAELPGDSHTPAASAENHIKPDPQERWHQMELLVQVGLQKTKKEAESKQKASDVIRVISPLKEVIGKAVQAAPEAAIAWVGVSFALEILANPVFESVTQRDGIEYVVSMMDWYWNLVNLLLKPKDAGPDFEGLRSRLQKHIVHLYQMLLLYQMKSICLYHRSRVDVFLRDVIKLDDWASKLDDIKVVEADVRRCLKQYTSEKTLQSLESLEDAANSQLKELQLLPKMLQNIEVAIQHHTKRQEEMQQSEEFKKCLADLRVTDPRDDKKRIQETKGGLLTDSYVWVLQNYDFCQWRDNQDKRLLWVKGDPGKGKTMLLCGIIDELEATRGQGQPLSYFFCQATNERLNTATAVLRGLIFMLLDQDPSLVSYMKKYEKAGKALFEDMNAWHAMREIFTNMLHDSKLQGVYLLIDALDECSTDLKKLLHLITETSKSTGAKWLVSSRNWSQIEEQLSTVAQRLSLEVNANSVSTAVDSYITSKISHLSKLKGYKDDTASKVRQYLSSNADGTFLWVALVCQELEKIDRWRALQRIKSFPPGLDALYGRMMQQIDGENDAKLCRQILGLVATTYRPLSLAESTILIEECHGPADDPEFLQHIIGLCGSFLTIRQDTIYFVHQSAKDFLLNKAYAAFNQILPSGIARQHHIIFSRSLEVLSSTLRRDMYKLRNPGSSIEDISPPNPDPLASLKYSSTHWVDHLEHSNPADSLTCVDLQDNNSVHTFLKCHYIHWLEAQSLLKGIPQAVLAMQKLQTLIASAETQLIELIQDACRFILSYKQSPAWITMITKGDVDWNACQQTLEGHSSYVWSVAFSPDGRQLASGSNDNTIKLWDTTTGQCQQTLKGHSSHVRSVAFSPDGRQLASGSNDSTVKLWDTATGQCQQTLEGHSSHVRSVAFSPDGRQLASGSNDSTVKLWDTATGQCQQTLEGHSSHVRSVAFSPDGRQLASGSNDSTVKLWDTATGQCQQTLEGHSSHVRSVAFSPDGRQLASGSNDSTVKLWDTATGQCQQTLKGHSNGVSSVAFSPDGRQLASGSNDSTVKLWDTTTGQCQQTLKGHSSHVRSVAFSPDGRQLASGSNNSNVKLWDTTTGQCQQTLKGHSSHVRSVAFSPDGRQLASGSNDSTIKLWDTATGQCQQTLKGHSNGVSSVAFSPDGRQLASGSNDSTVKLWDTATGQCQQTLEGHSSHVRSVAFSPDGRQLASGSNDSTVKLWDTATGQCQQTLEGHSSHVRSVAFSPDGRQLASGSFDSTVKLWDTTTGQCQQTFKGHSDWFWSVAFSPDGRQLASGSNDSTIKLWDTTTGQCQQTLKGHSSHVRSVAFSPDGRQLASGSFDNTVKLWDTTTGQCQQTLEGHNSLENVFEVATQEPTGDLMGLKIFFGYRRSTVQGLMRKMDQK</sequence>
<feature type="domain" description="NACHT" evidence="5">
    <location>
        <begin position="375"/>
        <end position="528"/>
    </location>
</feature>
<gene>
    <name evidence="6" type="ORF">CGGC5_v005843</name>
</gene>
<feature type="repeat" description="WD" evidence="3">
    <location>
        <begin position="872"/>
        <end position="913"/>
    </location>
</feature>
<dbReference type="PROSITE" id="PS50294">
    <property type="entry name" value="WD_REPEATS_REGION"/>
    <property type="match status" value="13"/>
</dbReference>
<dbReference type="InterPro" id="IPR015943">
    <property type="entry name" value="WD40/YVTN_repeat-like_dom_sf"/>
</dbReference>
<dbReference type="Gene3D" id="2.130.10.10">
    <property type="entry name" value="YVTN repeat-like/Quinoprotein amine dehydrogenase"/>
    <property type="match status" value="7"/>
</dbReference>
<feature type="repeat" description="WD" evidence="3">
    <location>
        <begin position="1376"/>
        <end position="1417"/>
    </location>
</feature>
<dbReference type="InParanoid" id="A0A7J6J998"/>
<dbReference type="InterPro" id="IPR056884">
    <property type="entry name" value="NPHP3-like_N"/>
</dbReference>
<keyword evidence="1 3" id="KW-0853">WD repeat</keyword>
<dbReference type="PROSITE" id="PS50082">
    <property type="entry name" value="WD_REPEATS_2"/>
    <property type="match status" value="13"/>
</dbReference>
<dbReference type="FunFam" id="3.40.50.300:FF:001638">
    <property type="entry name" value="NACHT and WD40 domain protein"/>
    <property type="match status" value="1"/>
</dbReference>
<dbReference type="SMART" id="SM00320">
    <property type="entry name" value="WD40"/>
    <property type="match status" value="13"/>
</dbReference>
<organism evidence="6 7">
    <name type="scientific">Colletotrichum fructicola (strain Nara gc5)</name>
    <name type="common">Anthracnose fungus</name>
    <name type="synonym">Colletotrichum gloeosporioides (strain Nara gc5)</name>
    <dbReference type="NCBI Taxonomy" id="1213859"/>
    <lineage>
        <taxon>Eukaryota</taxon>
        <taxon>Fungi</taxon>
        <taxon>Dikarya</taxon>
        <taxon>Ascomycota</taxon>
        <taxon>Pezizomycotina</taxon>
        <taxon>Sordariomycetes</taxon>
        <taxon>Hypocreomycetidae</taxon>
        <taxon>Glomerellales</taxon>
        <taxon>Glomerellaceae</taxon>
        <taxon>Colletotrichum</taxon>
        <taxon>Colletotrichum gloeosporioides species complex</taxon>
    </lineage>
</organism>
<dbReference type="PRINTS" id="PR00320">
    <property type="entry name" value="GPROTEINBRPT"/>
</dbReference>
<dbReference type="SUPFAM" id="SSF50998">
    <property type="entry name" value="Quinoprotein alcohol dehydrogenase-like"/>
    <property type="match status" value="1"/>
</dbReference>
<dbReference type="OrthoDB" id="538223at2759"/>
<dbReference type="InterPro" id="IPR007111">
    <property type="entry name" value="NACHT_NTPase"/>
</dbReference>
<dbReference type="PROSITE" id="PS00678">
    <property type="entry name" value="WD_REPEATS_1"/>
    <property type="match status" value="13"/>
</dbReference>
<keyword evidence="7" id="KW-1185">Reference proteome</keyword>
<proteinExistence type="predicted"/>
<dbReference type="GO" id="GO:0035097">
    <property type="term" value="C:histone methyltransferase complex"/>
    <property type="evidence" value="ECO:0007669"/>
    <property type="project" value="UniProtKB-ARBA"/>
</dbReference>
<dbReference type="SUPFAM" id="SSF50978">
    <property type="entry name" value="WD40 repeat-like"/>
    <property type="match status" value="1"/>
</dbReference>
<feature type="repeat" description="WD" evidence="3">
    <location>
        <begin position="1334"/>
        <end position="1375"/>
    </location>
</feature>
<dbReference type="InterPro" id="IPR011047">
    <property type="entry name" value="Quinoprotein_ADH-like_sf"/>
</dbReference>
<feature type="repeat" description="WD" evidence="3">
    <location>
        <begin position="914"/>
        <end position="955"/>
    </location>
</feature>
<evidence type="ECO:0000313" key="6">
    <source>
        <dbReference type="EMBL" id="KAF4486034.1"/>
    </source>
</evidence>
<dbReference type="InterPro" id="IPR019775">
    <property type="entry name" value="WD40_repeat_CS"/>
</dbReference>
<feature type="repeat" description="WD" evidence="3">
    <location>
        <begin position="1208"/>
        <end position="1249"/>
    </location>
</feature>
<evidence type="ECO:0000256" key="1">
    <source>
        <dbReference type="ARBA" id="ARBA00022574"/>
    </source>
</evidence>
<dbReference type="Pfam" id="PF17100">
    <property type="entry name" value="NACHT_N"/>
    <property type="match status" value="1"/>
</dbReference>
<dbReference type="PANTHER" id="PTHR19848:SF8">
    <property type="entry name" value="F-BOX AND WD REPEAT DOMAIN CONTAINING 7"/>
    <property type="match status" value="1"/>
</dbReference>
<dbReference type="InterPro" id="IPR031359">
    <property type="entry name" value="NACHT_N"/>
</dbReference>
<feature type="repeat" description="WD" evidence="3">
    <location>
        <begin position="1124"/>
        <end position="1165"/>
    </location>
</feature>